<sequence>MSRILSTAIYKLGTSMQRHRTVIQSIQWCVVVIYLFLLVLPPFLPLPPRQEHILGNLVLFAQFVFWGIWWPFVILSMLFIGRLWCGVFCPEGALAEYTSRKVGRNYNIPRWLKWRGWPTVAFILTTLYGQLISVYDYAEAALLILGGSTLAAMTIGFFFGKGTRVWCRYLCPVNGVFNLLSRLAPISFKTDQEKWAHYCGARQENPNCPPMINIHQLHGVNACHMCARCAGFRDAVALKPRSVMEEVVVYGGDKHANPWEARLLLFGMIGVAIGAFTWTVSPWFVTFKQAIAEWLVNHDIYWPLDPTAPWWILTNHPANNDSFNWVDGFCVASYILGSGVLFGTFLTLILWAIASFMRSPTLFHHLAQAFLPLAAAGIFLGLSATTVKLLMYDGVTFWWLSDARAFILALTSLWSLYLAARILQRTPGNLIRKYLSFFLFALSCVPIVYAWWLMFWGW</sequence>
<accession>A0A1R0F9P8</accession>
<keyword evidence="4" id="KW-0812">Transmembrane</keyword>
<feature type="domain" description="4Fe-4S ferredoxin-type" evidence="5">
    <location>
        <begin position="154"/>
        <end position="183"/>
    </location>
</feature>
<evidence type="ECO:0000259" key="5">
    <source>
        <dbReference type="Pfam" id="PF12801"/>
    </source>
</evidence>
<evidence type="ECO:0000256" key="4">
    <source>
        <dbReference type="SAM" id="Phobius"/>
    </source>
</evidence>
<dbReference type="PANTHER" id="PTHR30224:SF4">
    <property type="entry name" value="ELECTRON TRANSPORT PROTEIN YCCM-RELATED"/>
    <property type="match status" value="1"/>
</dbReference>
<dbReference type="EMBL" id="LXYT01000001">
    <property type="protein sequence ID" value="OLY43711.1"/>
    <property type="molecule type" value="Genomic_DNA"/>
</dbReference>
<organism evidence="6 7">
    <name type="scientific">Bartonella apis</name>
    <dbReference type="NCBI Taxonomy" id="1686310"/>
    <lineage>
        <taxon>Bacteria</taxon>
        <taxon>Pseudomonadati</taxon>
        <taxon>Pseudomonadota</taxon>
        <taxon>Alphaproteobacteria</taxon>
        <taxon>Hyphomicrobiales</taxon>
        <taxon>Bartonellaceae</taxon>
        <taxon>Bartonella</taxon>
    </lineage>
</organism>
<gene>
    <name evidence="6" type="ORF">PEB0149_011450</name>
</gene>
<feature type="domain" description="4Fe-4S ferredoxin-type" evidence="5">
    <location>
        <begin position="64"/>
        <end position="109"/>
    </location>
</feature>
<feature type="transmembrane region" description="Helical" evidence="4">
    <location>
        <begin position="114"/>
        <end position="135"/>
    </location>
</feature>
<feature type="transmembrane region" description="Helical" evidence="4">
    <location>
        <begin position="331"/>
        <end position="357"/>
    </location>
</feature>
<dbReference type="InterPro" id="IPR052378">
    <property type="entry name" value="NosR_regulator"/>
</dbReference>
<dbReference type="AlphaFoldDB" id="A0A1R0F9P8"/>
<evidence type="ECO:0000313" key="7">
    <source>
        <dbReference type="Proteomes" id="UP000187344"/>
    </source>
</evidence>
<keyword evidence="4" id="KW-1133">Transmembrane helix</keyword>
<dbReference type="Pfam" id="PF12801">
    <property type="entry name" value="Fer4_5"/>
    <property type="match status" value="2"/>
</dbReference>
<proteinExistence type="predicted"/>
<keyword evidence="7" id="KW-1185">Reference proteome</keyword>
<keyword evidence="2" id="KW-1003">Cell membrane</keyword>
<feature type="transmembrane region" description="Helical" evidence="4">
    <location>
        <begin position="60"/>
        <end position="80"/>
    </location>
</feature>
<protein>
    <submittedName>
        <fullName evidence="6">Polyferredoxin</fullName>
    </submittedName>
</protein>
<feature type="transmembrane region" description="Helical" evidence="4">
    <location>
        <begin position="141"/>
        <end position="160"/>
    </location>
</feature>
<comment type="caution">
    <text evidence="6">The sequence shown here is derived from an EMBL/GenBank/DDBJ whole genome shotgun (WGS) entry which is preliminary data.</text>
</comment>
<reference evidence="6 7" key="1">
    <citation type="submission" date="2016-12" db="EMBL/GenBank/DDBJ databases">
        <title>Comparative genomics of Bartonella apis.</title>
        <authorList>
            <person name="Engel P."/>
        </authorList>
    </citation>
    <scope>NUCLEOTIDE SEQUENCE [LARGE SCALE GENOMIC DNA]</scope>
    <source>
        <strain evidence="6 7">PEB0149</strain>
    </source>
</reference>
<comment type="subcellular location">
    <subcellularLocation>
        <location evidence="1">Cell membrane</location>
    </subcellularLocation>
</comment>
<dbReference type="PANTHER" id="PTHR30224">
    <property type="entry name" value="ELECTRON TRANSPORT PROTEIN"/>
    <property type="match status" value="1"/>
</dbReference>
<name>A0A1R0F9P8_9HYPH</name>
<evidence type="ECO:0000313" key="6">
    <source>
        <dbReference type="EMBL" id="OLY43711.1"/>
    </source>
</evidence>
<dbReference type="GO" id="GO:0005886">
    <property type="term" value="C:plasma membrane"/>
    <property type="evidence" value="ECO:0007669"/>
    <property type="project" value="UniProtKB-SubCell"/>
</dbReference>
<evidence type="ECO:0000256" key="3">
    <source>
        <dbReference type="ARBA" id="ARBA00023136"/>
    </source>
</evidence>
<feature type="transmembrane region" description="Helical" evidence="4">
    <location>
        <begin position="369"/>
        <end position="391"/>
    </location>
</feature>
<dbReference type="OrthoDB" id="9806398at2"/>
<feature type="transmembrane region" description="Helical" evidence="4">
    <location>
        <begin position="403"/>
        <end position="423"/>
    </location>
</feature>
<feature type="transmembrane region" description="Helical" evidence="4">
    <location>
        <begin position="263"/>
        <end position="285"/>
    </location>
</feature>
<dbReference type="Proteomes" id="UP000187344">
    <property type="component" value="Unassembled WGS sequence"/>
</dbReference>
<dbReference type="InterPro" id="IPR017896">
    <property type="entry name" value="4Fe4S_Fe-S-bd"/>
</dbReference>
<feature type="transmembrane region" description="Helical" evidence="4">
    <location>
        <begin position="21"/>
        <end position="40"/>
    </location>
</feature>
<evidence type="ECO:0000256" key="1">
    <source>
        <dbReference type="ARBA" id="ARBA00004236"/>
    </source>
</evidence>
<evidence type="ECO:0000256" key="2">
    <source>
        <dbReference type="ARBA" id="ARBA00022475"/>
    </source>
</evidence>
<feature type="transmembrane region" description="Helical" evidence="4">
    <location>
        <begin position="435"/>
        <end position="455"/>
    </location>
</feature>
<keyword evidence="3 4" id="KW-0472">Membrane</keyword>